<keyword evidence="7" id="KW-0998">Cell outer membrane</keyword>
<evidence type="ECO:0000313" key="13">
    <source>
        <dbReference type="Proteomes" id="UP000642809"/>
    </source>
</evidence>
<dbReference type="InterPro" id="IPR037066">
    <property type="entry name" value="Plug_dom_sf"/>
</dbReference>
<keyword evidence="2" id="KW-0813">Transport</keyword>
<feature type="domain" description="TonB-dependent receptor plug" evidence="11">
    <location>
        <begin position="126"/>
        <end position="225"/>
    </location>
</feature>
<evidence type="ECO:0000256" key="8">
    <source>
        <dbReference type="RuleBase" id="RU003357"/>
    </source>
</evidence>
<dbReference type="InterPro" id="IPR036942">
    <property type="entry name" value="Beta-barrel_TonB_sf"/>
</dbReference>
<dbReference type="InterPro" id="IPR012910">
    <property type="entry name" value="Plug_dom"/>
</dbReference>
<dbReference type="Gene3D" id="2.60.40.1120">
    <property type="entry name" value="Carboxypeptidase-like, regulatory domain"/>
    <property type="match status" value="1"/>
</dbReference>
<evidence type="ECO:0000256" key="1">
    <source>
        <dbReference type="ARBA" id="ARBA00004571"/>
    </source>
</evidence>
<dbReference type="GO" id="GO:0009279">
    <property type="term" value="C:cell outer membrane"/>
    <property type="evidence" value="ECO:0007669"/>
    <property type="project" value="UniProtKB-SubCell"/>
</dbReference>
<name>A0A8J3D1C4_9BACT</name>
<dbReference type="Pfam" id="PF13715">
    <property type="entry name" value="CarbopepD_reg_2"/>
    <property type="match status" value="1"/>
</dbReference>
<evidence type="ECO:0000256" key="4">
    <source>
        <dbReference type="ARBA" id="ARBA00022692"/>
    </source>
</evidence>
<keyword evidence="4" id="KW-0812">Transmembrane</keyword>
<keyword evidence="9" id="KW-0732">Signal</keyword>
<feature type="chain" id="PRO_5035266792" evidence="9">
    <location>
        <begin position="23"/>
        <end position="800"/>
    </location>
</feature>
<comment type="caution">
    <text evidence="12">The sequence shown here is derived from an EMBL/GenBank/DDBJ whole genome shotgun (WGS) entry which is preliminary data.</text>
</comment>
<protein>
    <submittedName>
        <fullName evidence="12">Membrane protein</fullName>
    </submittedName>
</protein>
<sequence length="800" mass="89353">MSKYMVLMTALYLFLGNGVAMAQTANFTLDGIVYDAESKAPLVGAIVTVLGKQDHRAATDQFGKFSIPVFTAGPQEIQITYLGFKPIKVTITTDKQATIQLEPDEKSLGTVEVRSERIRSEGTKSLSIESIDRETISRNQTASLGTILGNIQGVTFASFGSNIQLPIIHGLYGNRILILNNGFKHGFQNWGSDHAPEIDIQSAESISVIKGAAAVRFGPDALGGAVVTESHGMPFNSRLSGSAVAGFQTNGRGFNTGLNLSEGYENFSWHVGGNFNIVGDRHAPDYMLTNTGAREYSAYGGAKFKISENLIAKANYSFMRQNLGILRASIGSSGAALIRNFEADRPVIIRDFSYDINEPNQFVSHHLASLKLDWSIDPDNHVSFRYAFQSNGRQEFDVRRNADLPIIDLTLTTQDIQADYSHKLSDRIQGIVGGQILIQSNSNNPGTGITPFIPNYEGFRVSMFLVETLQRGNSEWELGLRYDYERNSVAGRERTQAPFSDNFSFSNFTAALGYVAQVNPSTTFRSNIGTGWRPPNMAELYSFGQHEARQLFGLLRYFEDAEGNLQNDRVVSMAESSVEAEQSYKWVNELEIRGEKGRFSTSVYANYIANFIFWRPIGVVGTLRGPMPTYIFDQANAFFTGVDFTYEWQHTTNWSSKIGGSYIWSQNVERNEPLINQPPININYELAFDKRNLGPFDRVQIALQPMYTFRQFQAPREVSIRDIIEGNVTINLESEIFDFLAPPPGYFLLNGFAKAEKGNLGLSLQVHNALNTRYRDYLNAMRFFADDLGRNIQLSIHYKF</sequence>
<evidence type="ECO:0000256" key="5">
    <source>
        <dbReference type="ARBA" id="ARBA00023077"/>
    </source>
</evidence>
<comment type="similarity">
    <text evidence="8">Belongs to the TonB-dependent receptor family.</text>
</comment>
<dbReference type="InterPro" id="IPR008969">
    <property type="entry name" value="CarboxyPept-like_regulatory"/>
</dbReference>
<proteinExistence type="inferred from homology"/>
<evidence type="ECO:0000256" key="3">
    <source>
        <dbReference type="ARBA" id="ARBA00022452"/>
    </source>
</evidence>
<dbReference type="Pfam" id="PF00593">
    <property type="entry name" value="TonB_dep_Rec_b-barrel"/>
    <property type="match status" value="1"/>
</dbReference>
<dbReference type="GO" id="GO:0015344">
    <property type="term" value="F:siderophore uptake transmembrane transporter activity"/>
    <property type="evidence" value="ECO:0007669"/>
    <property type="project" value="TreeGrafter"/>
</dbReference>
<dbReference type="PANTHER" id="PTHR30069">
    <property type="entry name" value="TONB-DEPENDENT OUTER MEMBRANE RECEPTOR"/>
    <property type="match status" value="1"/>
</dbReference>
<reference evidence="12" key="1">
    <citation type="journal article" date="2014" name="Int. J. Syst. Evol. Microbiol.">
        <title>Complete genome sequence of Corynebacterium casei LMG S-19264T (=DSM 44701T), isolated from a smear-ripened cheese.</title>
        <authorList>
            <consortium name="US DOE Joint Genome Institute (JGI-PGF)"/>
            <person name="Walter F."/>
            <person name="Albersmeier A."/>
            <person name="Kalinowski J."/>
            <person name="Ruckert C."/>
        </authorList>
    </citation>
    <scope>NUCLEOTIDE SEQUENCE</scope>
    <source>
        <strain evidence="12">KCTC 23224</strain>
    </source>
</reference>
<dbReference type="Proteomes" id="UP000642809">
    <property type="component" value="Unassembled WGS sequence"/>
</dbReference>
<evidence type="ECO:0000256" key="9">
    <source>
        <dbReference type="SAM" id="SignalP"/>
    </source>
</evidence>
<gene>
    <name evidence="12" type="ORF">GCM10008106_29320</name>
</gene>
<keyword evidence="5 8" id="KW-0798">TonB box</keyword>
<reference evidence="12" key="2">
    <citation type="submission" date="2020-09" db="EMBL/GenBank/DDBJ databases">
        <authorList>
            <person name="Sun Q."/>
            <person name="Kim S."/>
        </authorList>
    </citation>
    <scope>NUCLEOTIDE SEQUENCE</scope>
    <source>
        <strain evidence="12">KCTC 23224</strain>
    </source>
</reference>
<evidence type="ECO:0000256" key="6">
    <source>
        <dbReference type="ARBA" id="ARBA00023136"/>
    </source>
</evidence>
<dbReference type="EMBL" id="BMYF01000019">
    <property type="protein sequence ID" value="GHB46504.1"/>
    <property type="molecule type" value="Genomic_DNA"/>
</dbReference>
<organism evidence="12 13">
    <name type="scientific">Mongoliitalea lutea</name>
    <dbReference type="NCBI Taxonomy" id="849756"/>
    <lineage>
        <taxon>Bacteria</taxon>
        <taxon>Pseudomonadati</taxon>
        <taxon>Bacteroidota</taxon>
        <taxon>Cytophagia</taxon>
        <taxon>Cytophagales</taxon>
        <taxon>Cyclobacteriaceae</taxon>
        <taxon>Mongoliitalea</taxon>
    </lineage>
</organism>
<dbReference type="Gene3D" id="2.40.170.20">
    <property type="entry name" value="TonB-dependent receptor, beta-barrel domain"/>
    <property type="match status" value="1"/>
</dbReference>
<dbReference type="Pfam" id="PF07715">
    <property type="entry name" value="Plug"/>
    <property type="match status" value="1"/>
</dbReference>
<feature type="signal peptide" evidence="9">
    <location>
        <begin position="1"/>
        <end position="22"/>
    </location>
</feature>
<evidence type="ECO:0000259" key="10">
    <source>
        <dbReference type="Pfam" id="PF00593"/>
    </source>
</evidence>
<evidence type="ECO:0000313" key="12">
    <source>
        <dbReference type="EMBL" id="GHB46504.1"/>
    </source>
</evidence>
<dbReference type="AlphaFoldDB" id="A0A8J3D1C4"/>
<comment type="subcellular location">
    <subcellularLocation>
        <location evidence="1">Cell outer membrane</location>
        <topology evidence="1">Multi-pass membrane protein</topology>
    </subcellularLocation>
</comment>
<keyword evidence="13" id="KW-1185">Reference proteome</keyword>
<dbReference type="SUPFAM" id="SSF56935">
    <property type="entry name" value="Porins"/>
    <property type="match status" value="1"/>
</dbReference>
<evidence type="ECO:0000256" key="2">
    <source>
        <dbReference type="ARBA" id="ARBA00022448"/>
    </source>
</evidence>
<dbReference type="RefSeq" id="WP_229800663.1">
    <property type="nucleotide sequence ID" value="NZ_BMYF01000019.1"/>
</dbReference>
<dbReference type="GO" id="GO:0044718">
    <property type="term" value="P:siderophore transmembrane transport"/>
    <property type="evidence" value="ECO:0007669"/>
    <property type="project" value="TreeGrafter"/>
</dbReference>
<evidence type="ECO:0000259" key="11">
    <source>
        <dbReference type="Pfam" id="PF07715"/>
    </source>
</evidence>
<dbReference type="Gene3D" id="2.170.130.10">
    <property type="entry name" value="TonB-dependent receptor, plug domain"/>
    <property type="match status" value="1"/>
</dbReference>
<keyword evidence="6 8" id="KW-0472">Membrane</keyword>
<dbReference type="SUPFAM" id="SSF49464">
    <property type="entry name" value="Carboxypeptidase regulatory domain-like"/>
    <property type="match status" value="1"/>
</dbReference>
<dbReference type="InterPro" id="IPR039426">
    <property type="entry name" value="TonB-dep_rcpt-like"/>
</dbReference>
<evidence type="ECO:0000256" key="7">
    <source>
        <dbReference type="ARBA" id="ARBA00023237"/>
    </source>
</evidence>
<keyword evidence="3" id="KW-1134">Transmembrane beta strand</keyword>
<accession>A0A8J3D1C4</accession>
<dbReference type="InterPro" id="IPR000531">
    <property type="entry name" value="Beta-barrel_TonB"/>
</dbReference>
<dbReference type="PANTHER" id="PTHR30069:SF40">
    <property type="entry name" value="TONB-DEPENDENT RECEPTOR NMB0964-RELATED"/>
    <property type="match status" value="1"/>
</dbReference>
<feature type="domain" description="TonB-dependent receptor-like beta-barrel" evidence="10">
    <location>
        <begin position="356"/>
        <end position="768"/>
    </location>
</feature>